<dbReference type="EMBL" id="QFGA01000001">
    <property type="protein sequence ID" value="TEB07479.1"/>
    <property type="molecule type" value="Genomic_DNA"/>
</dbReference>
<sequence length="51" mass="5708">MTQCPLAYTDPCSECDQFGTCSPSQAVQKLVILENMVEELKVMIQSLIDKK</sequence>
<name>A0A4Y7RFB8_9FIRM</name>
<proteinExistence type="predicted"/>
<accession>A0A4Y7RFB8</accession>
<evidence type="ECO:0000313" key="2">
    <source>
        <dbReference type="Proteomes" id="UP000298324"/>
    </source>
</evidence>
<keyword evidence="2" id="KW-1185">Reference proteome</keyword>
<gene>
    <name evidence="1" type="ORF">Psch_01033</name>
</gene>
<organism evidence="1 2">
    <name type="scientific">Pelotomaculum schinkii</name>
    <dbReference type="NCBI Taxonomy" id="78350"/>
    <lineage>
        <taxon>Bacteria</taxon>
        <taxon>Bacillati</taxon>
        <taxon>Bacillota</taxon>
        <taxon>Clostridia</taxon>
        <taxon>Eubacteriales</taxon>
        <taxon>Desulfotomaculaceae</taxon>
        <taxon>Pelotomaculum</taxon>
    </lineage>
</organism>
<evidence type="ECO:0000313" key="1">
    <source>
        <dbReference type="EMBL" id="TEB07479.1"/>
    </source>
</evidence>
<dbReference type="RefSeq" id="WP_190239358.1">
    <property type="nucleotide sequence ID" value="NZ_QFGA01000001.1"/>
</dbReference>
<protein>
    <submittedName>
        <fullName evidence="1">Uncharacterized protein</fullName>
    </submittedName>
</protein>
<reference evidence="1 2" key="1">
    <citation type="journal article" date="2018" name="Environ. Microbiol.">
        <title>Novel energy conservation strategies and behaviour of Pelotomaculum schinkii driving syntrophic propionate catabolism.</title>
        <authorList>
            <person name="Hidalgo-Ahumada C.A.P."/>
            <person name="Nobu M.K."/>
            <person name="Narihiro T."/>
            <person name="Tamaki H."/>
            <person name="Liu W.T."/>
            <person name="Kamagata Y."/>
            <person name="Stams A.J.M."/>
            <person name="Imachi H."/>
            <person name="Sousa D.Z."/>
        </authorList>
    </citation>
    <scope>NUCLEOTIDE SEQUENCE [LARGE SCALE GENOMIC DNA]</scope>
    <source>
        <strain evidence="1 2">HH</strain>
    </source>
</reference>
<comment type="caution">
    <text evidence="1">The sequence shown here is derived from an EMBL/GenBank/DDBJ whole genome shotgun (WGS) entry which is preliminary data.</text>
</comment>
<dbReference type="AlphaFoldDB" id="A0A4Y7RFB8"/>
<dbReference type="Proteomes" id="UP000298324">
    <property type="component" value="Unassembled WGS sequence"/>
</dbReference>